<feature type="domain" description="TPM" evidence="2">
    <location>
        <begin position="51"/>
        <end position="146"/>
    </location>
</feature>
<evidence type="ECO:0000259" key="2">
    <source>
        <dbReference type="Pfam" id="PF04536"/>
    </source>
</evidence>
<evidence type="ECO:0000313" key="3">
    <source>
        <dbReference type="EMBL" id="QOR45419.1"/>
    </source>
</evidence>
<protein>
    <recommendedName>
        <fullName evidence="2">TPM domain-containing protein</fullName>
    </recommendedName>
</protein>
<gene>
    <name evidence="3" type="ORF">INS88_09195</name>
</gene>
<dbReference type="Proteomes" id="UP000595053">
    <property type="component" value="Chromosome"/>
</dbReference>
<proteinExistence type="predicted"/>
<evidence type="ECO:0000313" key="4">
    <source>
        <dbReference type="Proteomes" id="UP000595053"/>
    </source>
</evidence>
<keyword evidence="4" id="KW-1185">Reference proteome</keyword>
<keyword evidence="1" id="KW-0732">Signal</keyword>
<dbReference type="InterPro" id="IPR007621">
    <property type="entry name" value="TPM_dom"/>
</dbReference>
<accession>A0A7M1QTV1</accession>
<evidence type="ECO:0000256" key="1">
    <source>
        <dbReference type="SAM" id="SignalP"/>
    </source>
</evidence>
<organism evidence="3 4">
    <name type="scientific">Trueperella pecoris</name>
    <dbReference type="NCBI Taxonomy" id="2733571"/>
    <lineage>
        <taxon>Bacteria</taxon>
        <taxon>Bacillati</taxon>
        <taxon>Actinomycetota</taxon>
        <taxon>Actinomycetes</taxon>
        <taxon>Actinomycetales</taxon>
        <taxon>Actinomycetaceae</taxon>
        <taxon>Trueperella</taxon>
    </lineage>
</organism>
<reference evidence="3 4" key="1">
    <citation type="submission" date="2020-10" db="EMBL/GenBank/DDBJ databases">
        <title>Trueperella pecoris sp. nov. isolated from bovine and porcine specimens.</title>
        <authorList>
            <person name="Schoenecker L."/>
            <person name="Schnydrig P."/>
            <person name="Brodard I."/>
            <person name="Thomann A."/>
            <person name="Hemphill A."/>
            <person name="Rodriguez-Campos S."/>
            <person name="Perreten V."/>
            <person name="Jores J."/>
            <person name="Kittl S."/>
        </authorList>
    </citation>
    <scope>NUCLEOTIDE SEQUENCE [LARGE SCALE GENOMIC DNA]</scope>
    <source>
        <strain evidence="3 4">15A0121</strain>
    </source>
</reference>
<dbReference type="AlphaFoldDB" id="A0A7M1QTV1"/>
<name>A0A7M1QTV1_9ACTO</name>
<feature type="signal peptide" evidence="1">
    <location>
        <begin position="1"/>
        <end position="25"/>
    </location>
</feature>
<dbReference type="EMBL" id="CP063213">
    <property type="protein sequence ID" value="QOR45419.1"/>
    <property type="molecule type" value="Genomic_DNA"/>
</dbReference>
<dbReference type="Gene3D" id="3.10.310.50">
    <property type="match status" value="1"/>
</dbReference>
<dbReference type="RefSeq" id="WP_193326840.1">
    <property type="nucleotide sequence ID" value="NZ_CP053291.1"/>
</dbReference>
<dbReference type="Pfam" id="PF04536">
    <property type="entry name" value="TPM_phosphatase"/>
    <property type="match status" value="1"/>
</dbReference>
<feature type="chain" id="PRO_5029745975" description="TPM domain-containing protein" evidence="1">
    <location>
        <begin position="26"/>
        <end position="639"/>
    </location>
</feature>
<sequence length="639" mass="67419">MRRSHIVAAGVFALGATLMPSAASAEPPQELTSRFTDLADLASNDSAIESELNKIPGKDFWIVTVNNTDGIDAQKWAQETHRRSGMDRYDGVIVISSGTSEVGWHSTAPDPGVSEITINKAANDDVMKLFSAQKWDEGILALAKNVDSLARGGDAVVGGPAQIPWVAVGGGALALGGGALAMGAARKRRSAKASLEEADKQVQIASAALLATDNDVRAASAELEFARAEFGLEATKSFQQTLEKAKAATQSAFQLHSQLHDTDPETPQQKVELSEKITELVGTARQALDLHTKEFSELRKLAANVDSKISEIRTRMSEIAGRLDLGRRTLDNLEVNYPASALQTLRTYPDQVAHLLEASEESLKAAGNELASDDRNGAVPYVRMAEGTLNQASQLAETLLNAPKELEAEQEEVRRRIESLSSDIADAKRLAPADPAVAPLMATAQETVQRASAGQVDPFRMAEELHDTESKIDLALEPFRQADEARKKLQADAAHALLIAKRALDEADSTVTRYRASTRSGAREQLAQAHDLYLRATQAGSPQEQIQLAEAARLAAGRAKQAAFNDIERMDRGGPYGSGGYSSRDDSFAGAMAGSILGGIARGIIIGGLSGGFGGGGGGGFGGSGSIGGGGATGGRRGF</sequence>